<feature type="domain" description="DNA-directed DNA polymerase family A palm" evidence="6">
    <location>
        <begin position="6"/>
        <end position="238"/>
    </location>
</feature>
<name>X6NFX0_RETFI</name>
<dbReference type="InterPro" id="IPR019760">
    <property type="entry name" value="DNA-dir_DNA_pol_A_CS"/>
</dbReference>
<comment type="catalytic activity">
    <reaction evidence="5">
        <text>DNA(n) + a 2'-deoxyribonucleoside 5'-triphosphate = DNA(n+1) + diphosphate</text>
        <dbReference type="Rhea" id="RHEA:22508"/>
        <dbReference type="Rhea" id="RHEA-COMP:17339"/>
        <dbReference type="Rhea" id="RHEA-COMP:17340"/>
        <dbReference type="ChEBI" id="CHEBI:33019"/>
        <dbReference type="ChEBI" id="CHEBI:61560"/>
        <dbReference type="ChEBI" id="CHEBI:173112"/>
        <dbReference type="EC" id="2.7.7.7"/>
    </reaction>
</comment>
<dbReference type="Gene3D" id="1.10.150.20">
    <property type="entry name" value="5' to 3' exonuclease, C-terminal subdomain"/>
    <property type="match status" value="1"/>
</dbReference>
<keyword evidence="2" id="KW-0808">Transferase</keyword>
<evidence type="ECO:0000259" key="6">
    <source>
        <dbReference type="SMART" id="SM00482"/>
    </source>
</evidence>
<dbReference type="InterPro" id="IPR001098">
    <property type="entry name" value="DNA-dir_DNA_pol_A_palm_dom"/>
</dbReference>
<dbReference type="GO" id="GO:0006261">
    <property type="term" value="P:DNA-templated DNA replication"/>
    <property type="evidence" value="ECO:0007669"/>
    <property type="project" value="InterPro"/>
</dbReference>
<protein>
    <recommendedName>
        <fullName evidence="1">DNA-directed DNA polymerase</fullName>
        <ecNumber evidence="1">2.7.7.7</ecNumber>
    </recommendedName>
</protein>
<dbReference type="PANTHER" id="PTHR10133">
    <property type="entry name" value="DNA POLYMERASE I"/>
    <property type="match status" value="1"/>
</dbReference>
<dbReference type="Proteomes" id="UP000023152">
    <property type="component" value="Unassembled WGS sequence"/>
</dbReference>
<dbReference type="EC" id="2.7.7.7" evidence="1"/>
<dbReference type="GO" id="GO:0006302">
    <property type="term" value="P:double-strand break repair"/>
    <property type="evidence" value="ECO:0007669"/>
    <property type="project" value="TreeGrafter"/>
</dbReference>
<evidence type="ECO:0000256" key="5">
    <source>
        <dbReference type="ARBA" id="ARBA00049244"/>
    </source>
</evidence>
<dbReference type="SMART" id="SM00482">
    <property type="entry name" value="POLAc"/>
    <property type="match status" value="1"/>
</dbReference>
<evidence type="ECO:0000313" key="7">
    <source>
        <dbReference type="EMBL" id="ETO24237.1"/>
    </source>
</evidence>
<evidence type="ECO:0000313" key="8">
    <source>
        <dbReference type="Proteomes" id="UP000023152"/>
    </source>
</evidence>
<sequence length="292" mass="33747">MVLLENRIVHTFIYLFSHFCAVIWHVHASVFNSHFAQDQNLIKAMKADIDVLKDVASQIFNKQYSQVSSEERQRAKSVLYGMLYGQSIQSMAQDLKIKSDEALSIMSKFKLKYPKSASCLEDVILKCRANGFVRSLLNRQRFFKHIMSDNNMLRLQAERSAVNTLCQSSAADVIKCAMVKIHSDLIAMESMLDLRQGDRNCHYNTSFRTTSFQRYPNRIARLVLQIHDELLFEVKSEYLPKVANNMENCLKLHVPLKARLQIGKSWGDLKMYKPSMKDMKNDEMQFKAASTE</sequence>
<dbReference type="GO" id="GO:0003887">
    <property type="term" value="F:DNA-directed DNA polymerase activity"/>
    <property type="evidence" value="ECO:0007669"/>
    <property type="project" value="UniProtKB-KW"/>
</dbReference>
<proteinExistence type="predicted"/>
<dbReference type="OMA" id="VANNMEN"/>
<evidence type="ECO:0000256" key="3">
    <source>
        <dbReference type="ARBA" id="ARBA00022695"/>
    </source>
</evidence>
<keyword evidence="8" id="KW-1185">Reference proteome</keyword>
<dbReference type="GO" id="GO:0003677">
    <property type="term" value="F:DNA binding"/>
    <property type="evidence" value="ECO:0007669"/>
    <property type="project" value="InterPro"/>
</dbReference>
<dbReference type="EMBL" id="ASPP01009359">
    <property type="protein sequence ID" value="ETO24237.1"/>
    <property type="molecule type" value="Genomic_DNA"/>
</dbReference>
<dbReference type="PANTHER" id="PTHR10133:SF62">
    <property type="entry name" value="DNA POLYMERASE THETA"/>
    <property type="match status" value="1"/>
</dbReference>
<dbReference type="FunFam" id="1.10.150.20:FF:000002">
    <property type="entry name" value="DNA polymerase I"/>
    <property type="match status" value="1"/>
</dbReference>
<dbReference type="SUPFAM" id="SSF56672">
    <property type="entry name" value="DNA/RNA polymerases"/>
    <property type="match status" value="1"/>
</dbReference>
<evidence type="ECO:0000256" key="4">
    <source>
        <dbReference type="ARBA" id="ARBA00022932"/>
    </source>
</evidence>
<evidence type="ECO:0000256" key="2">
    <source>
        <dbReference type="ARBA" id="ARBA00022679"/>
    </source>
</evidence>
<comment type="caution">
    <text evidence="7">The sequence shown here is derived from an EMBL/GenBank/DDBJ whole genome shotgun (WGS) entry which is preliminary data.</text>
</comment>
<dbReference type="InterPro" id="IPR043502">
    <property type="entry name" value="DNA/RNA_pol_sf"/>
</dbReference>
<dbReference type="Gene3D" id="3.30.70.370">
    <property type="match status" value="1"/>
</dbReference>
<dbReference type="OrthoDB" id="2320933at2759"/>
<dbReference type="PROSITE" id="PS00447">
    <property type="entry name" value="DNA_POLYMERASE_A"/>
    <property type="match status" value="1"/>
</dbReference>
<reference evidence="7 8" key="1">
    <citation type="journal article" date="2013" name="Curr. Biol.">
        <title>The Genome of the Foraminiferan Reticulomyxa filosa.</title>
        <authorList>
            <person name="Glockner G."/>
            <person name="Hulsmann N."/>
            <person name="Schleicher M."/>
            <person name="Noegel A.A."/>
            <person name="Eichinger L."/>
            <person name="Gallinger C."/>
            <person name="Pawlowski J."/>
            <person name="Sierra R."/>
            <person name="Euteneuer U."/>
            <person name="Pillet L."/>
            <person name="Moustafa A."/>
            <person name="Platzer M."/>
            <person name="Groth M."/>
            <person name="Szafranski K."/>
            <person name="Schliwa M."/>
        </authorList>
    </citation>
    <scope>NUCLEOTIDE SEQUENCE [LARGE SCALE GENOMIC DNA]</scope>
</reference>
<dbReference type="PRINTS" id="PR00868">
    <property type="entry name" value="DNAPOLI"/>
</dbReference>
<dbReference type="InterPro" id="IPR002298">
    <property type="entry name" value="DNA_polymerase_A"/>
</dbReference>
<organism evidence="7 8">
    <name type="scientific">Reticulomyxa filosa</name>
    <dbReference type="NCBI Taxonomy" id="46433"/>
    <lineage>
        <taxon>Eukaryota</taxon>
        <taxon>Sar</taxon>
        <taxon>Rhizaria</taxon>
        <taxon>Retaria</taxon>
        <taxon>Foraminifera</taxon>
        <taxon>Monothalamids</taxon>
        <taxon>Reticulomyxidae</taxon>
        <taxon>Reticulomyxa</taxon>
    </lineage>
</organism>
<accession>X6NFX0</accession>
<evidence type="ECO:0000256" key="1">
    <source>
        <dbReference type="ARBA" id="ARBA00012417"/>
    </source>
</evidence>
<dbReference type="Pfam" id="PF00476">
    <property type="entry name" value="DNA_pol_A"/>
    <property type="match status" value="1"/>
</dbReference>
<keyword evidence="3" id="KW-0548">Nucleotidyltransferase</keyword>
<keyword evidence="4" id="KW-0239">DNA-directed DNA polymerase</keyword>
<dbReference type="AlphaFoldDB" id="X6NFX0"/>
<gene>
    <name evidence="7" type="ORF">RFI_12926</name>
</gene>